<evidence type="ECO:0000256" key="2">
    <source>
        <dbReference type="ARBA" id="ARBA00022679"/>
    </source>
</evidence>
<dbReference type="PANTHER" id="PTHR46716">
    <property type="entry name" value="MITOGEN-ACTIVATED PROTEIN KINASE KINASE KINASE 7"/>
    <property type="match status" value="1"/>
</dbReference>
<evidence type="ECO:0000256" key="3">
    <source>
        <dbReference type="ARBA" id="ARBA00022741"/>
    </source>
</evidence>
<sequence>MTTDSDTKNYVDWLERSIANEHINYYEYSDFKNIQNIGNGAFGSIARANWKHTNTFFALKSFINHKSTLKEVVNELKLHRTVNIHDNILRFYGITKGIMIDDHQINNYILVLEYADSGKREEIIHGTPTEYSDLYTKCWKYEPSERPNILEVVSILESIISERKYVIDNNIYKEKERYSQSYLINPLLNTYTYMDSSNSTVSRESMGLNDDLVIDNIPSIVLSNSNLSSQTYETVTTDSENITNSSLDSKHLLDSMNHTNLLIGY</sequence>
<keyword evidence="1" id="KW-0723">Serine/threonine-protein kinase</keyword>
<organism evidence="8 9">
    <name type="scientific">Rhizophagus irregularis</name>
    <dbReference type="NCBI Taxonomy" id="588596"/>
    <lineage>
        <taxon>Eukaryota</taxon>
        <taxon>Fungi</taxon>
        <taxon>Fungi incertae sedis</taxon>
        <taxon>Mucoromycota</taxon>
        <taxon>Glomeromycotina</taxon>
        <taxon>Glomeromycetes</taxon>
        <taxon>Glomerales</taxon>
        <taxon>Glomeraceae</taxon>
        <taxon>Rhizophagus</taxon>
    </lineage>
</organism>
<reference evidence="8" key="1">
    <citation type="submission" date="2020-05" db="EMBL/GenBank/DDBJ databases">
        <authorList>
            <person name="Rincon C."/>
            <person name="Sanders R I."/>
            <person name="Robbins C."/>
            <person name="Chaturvedi A."/>
        </authorList>
    </citation>
    <scope>NUCLEOTIDE SEQUENCE</scope>
    <source>
        <strain evidence="8">CHB12</strain>
    </source>
</reference>
<proteinExistence type="predicted"/>
<dbReference type="GO" id="GO:0005524">
    <property type="term" value="F:ATP binding"/>
    <property type="evidence" value="ECO:0007669"/>
    <property type="project" value="UniProtKB-UniRule"/>
</dbReference>
<dbReference type="GO" id="GO:0007254">
    <property type="term" value="P:JNK cascade"/>
    <property type="evidence" value="ECO:0007669"/>
    <property type="project" value="TreeGrafter"/>
</dbReference>
<dbReference type="Proteomes" id="UP000684084">
    <property type="component" value="Unassembled WGS sequence"/>
</dbReference>
<comment type="caution">
    <text evidence="8">The sequence shown here is derived from an EMBL/GenBank/DDBJ whole genome shotgun (WGS) entry which is preliminary data.</text>
</comment>
<dbReference type="GO" id="GO:0006955">
    <property type="term" value="P:immune response"/>
    <property type="evidence" value="ECO:0007669"/>
    <property type="project" value="TreeGrafter"/>
</dbReference>
<evidence type="ECO:0000256" key="4">
    <source>
        <dbReference type="ARBA" id="ARBA00022777"/>
    </source>
</evidence>
<feature type="domain" description="Protein kinase" evidence="7">
    <location>
        <begin position="31"/>
        <end position="265"/>
    </location>
</feature>
<dbReference type="OrthoDB" id="2444716at2759"/>
<dbReference type="InterPro" id="IPR017441">
    <property type="entry name" value="Protein_kinase_ATP_BS"/>
</dbReference>
<dbReference type="Pfam" id="PF00069">
    <property type="entry name" value="Pkinase"/>
    <property type="match status" value="1"/>
</dbReference>
<keyword evidence="3 6" id="KW-0547">Nucleotide-binding</keyword>
<dbReference type="VEuPathDB" id="FungiDB:RhiirFUN_024473"/>
<dbReference type="PANTHER" id="PTHR46716:SF1">
    <property type="entry name" value="MITOGEN-ACTIVATED PROTEIN KINASE KINASE KINASE 7"/>
    <property type="match status" value="1"/>
</dbReference>
<keyword evidence="4" id="KW-0418">Kinase</keyword>
<evidence type="ECO:0000256" key="1">
    <source>
        <dbReference type="ARBA" id="ARBA00022527"/>
    </source>
</evidence>
<evidence type="ECO:0000256" key="6">
    <source>
        <dbReference type="PROSITE-ProRule" id="PRU10141"/>
    </source>
</evidence>
<gene>
    <name evidence="8" type="ORF">CHRIB12_LOCUS19489</name>
</gene>
<dbReference type="PROSITE" id="PS00107">
    <property type="entry name" value="PROTEIN_KINASE_ATP"/>
    <property type="match status" value="1"/>
</dbReference>
<name>A0A915ZSU2_9GLOM</name>
<evidence type="ECO:0000259" key="7">
    <source>
        <dbReference type="PROSITE" id="PS50011"/>
    </source>
</evidence>
<dbReference type="AlphaFoldDB" id="A0A915ZSU2"/>
<evidence type="ECO:0000313" key="8">
    <source>
        <dbReference type="EMBL" id="CAB5385917.1"/>
    </source>
</evidence>
<protein>
    <recommendedName>
        <fullName evidence="7">Protein kinase domain-containing protein</fullName>
    </recommendedName>
</protein>
<dbReference type="InterPro" id="IPR000719">
    <property type="entry name" value="Prot_kinase_dom"/>
</dbReference>
<keyword evidence="5 6" id="KW-0067">ATP-binding</keyword>
<evidence type="ECO:0000313" key="9">
    <source>
        <dbReference type="Proteomes" id="UP000684084"/>
    </source>
</evidence>
<dbReference type="SMART" id="SM00220">
    <property type="entry name" value="S_TKc"/>
    <property type="match status" value="1"/>
</dbReference>
<dbReference type="GO" id="GO:0004709">
    <property type="term" value="F:MAP kinase kinase kinase activity"/>
    <property type="evidence" value="ECO:0007669"/>
    <property type="project" value="TreeGrafter"/>
</dbReference>
<evidence type="ECO:0000256" key="5">
    <source>
        <dbReference type="ARBA" id="ARBA00022840"/>
    </source>
</evidence>
<dbReference type="PROSITE" id="PS50011">
    <property type="entry name" value="PROTEIN_KINASE_DOM"/>
    <property type="match status" value="1"/>
</dbReference>
<dbReference type="EMBL" id="CAGKOT010000054">
    <property type="protein sequence ID" value="CAB5385917.1"/>
    <property type="molecule type" value="Genomic_DNA"/>
</dbReference>
<accession>A0A915ZSU2</accession>
<keyword evidence="2" id="KW-0808">Transferase</keyword>
<feature type="binding site" evidence="6">
    <location>
        <position position="60"/>
    </location>
    <ligand>
        <name>ATP</name>
        <dbReference type="ChEBI" id="CHEBI:30616"/>
    </ligand>
</feature>